<evidence type="ECO:0000256" key="5">
    <source>
        <dbReference type="ARBA" id="ARBA00040994"/>
    </source>
</evidence>
<name>A0A067D054_SAPPC</name>
<dbReference type="SUPFAM" id="SSF50978">
    <property type="entry name" value="WD40 repeat-like"/>
    <property type="match status" value="2"/>
</dbReference>
<dbReference type="PANTHER" id="PTHR13720">
    <property type="entry name" value="WD-40 REPEAT PROTEIN"/>
    <property type="match status" value="1"/>
</dbReference>
<accession>A0A067D054</accession>
<organism evidence="7 8">
    <name type="scientific">Saprolegnia parasitica (strain CBS 223.65)</name>
    <dbReference type="NCBI Taxonomy" id="695850"/>
    <lineage>
        <taxon>Eukaryota</taxon>
        <taxon>Sar</taxon>
        <taxon>Stramenopiles</taxon>
        <taxon>Oomycota</taxon>
        <taxon>Saprolegniomycetes</taxon>
        <taxon>Saprolegniales</taxon>
        <taxon>Saprolegniaceae</taxon>
        <taxon>Saprolegnia</taxon>
    </lineage>
</organism>
<dbReference type="SMART" id="SM00320">
    <property type="entry name" value="WD40"/>
    <property type="match status" value="8"/>
</dbReference>
<keyword evidence="8" id="KW-1185">Reference proteome</keyword>
<dbReference type="SUPFAM" id="SSF49562">
    <property type="entry name" value="C2 domain (Calcium/lipid-binding domain, CaLB)"/>
    <property type="match status" value="1"/>
</dbReference>
<dbReference type="InterPro" id="IPR011992">
    <property type="entry name" value="EF-hand-dom_pair"/>
</dbReference>
<evidence type="ECO:0000256" key="3">
    <source>
        <dbReference type="ARBA" id="ARBA00022737"/>
    </source>
</evidence>
<evidence type="ECO:0000256" key="2">
    <source>
        <dbReference type="ARBA" id="ARBA00022574"/>
    </source>
</evidence>
<dbReference type="InterPro" id="IPR036322">
    <property type="entry name" value="WD40_repeat_dom_sf"/>
</dbReference>
<dbReference type="InterPro" id="IPR035892">
    <property type="entry name" value="C2_domain_sf"/>
</dbReference>
<dbReference type="PANTHER" id="PTHR13720:SF13">
    <property type="entry name" value="CILIA- AND FLAGELLA-ASSOCIATED PROTEIN 251"/>
    <property type="match status" value="1"/>
</dbReference>
<evidence type="ECO:0000313" key="7">
    <source>
        <dbReference type="EMBL" id="KDO34895.1"/>
    </source>
</evidence>
<protein>
    <recommendedName>
        <fullName evidence="5">Cilia- and flagella-associated protein 251</fullName>
    </recommendedName>
</protein>
<dbReference type="Gene3D" id="1.10.238.10">
    <property type="entry name" value="EF-hand"/>
    <property type="match status" value="1"/>
</dbReference>
<dbReference type="InterPro" id="IPR015943">
    <property type="entry name" value="WD40/YVTN_repeat-like_dom_sf"/>
</dbReference>
<keyword evidence="2" id="KW-0853">WD repeat</keyword>
<comment type="subcellular location">
    <subcellularLocation>
        <location evidence="1">Cell projection</location>
        <location evidence="1">Cilium</location>
    </subcellularLocation>
</comment>
<dbReference type="EMBL" id="KK583190">
    <property type="protein sequence ID" value="KDO34895.1"/>
    <property type="molecule type" value="Genomic_DNA"/>
</dbReference>
<evidence type="ECO:0000256" key="1">
    <source>
        <dbReference type="ARBA" id="ARBA00004138"/>
    </source>
</evidence>
<keyword evidence="3" id="KW-0677">Repeat</keyword>
<dbReference type="VEuPathDB" id="FungiDB:SPRG_00953"/>
<gene>
    <name evidence="7" type="ORF">SPRG_00953</name>
</gene>
<dbReference type="AlphaFoldDB" id="A0A067D054"/>
<dbReference type="InterPro" id="IPR050630">
    <property type="entry name" value="WD_repeat_EMAP"/>
</dbReference>
<dbReference type="SMART" id="SM00239">
    <property type="entry name" value="C2"/>
    <property type="match status" value="1"/>
</dbReference>
<sequence length="1043" mass="115684">MPMLRVQLRRVANVPSLCVDERGPRFCGGQRDPYVVLELDDQEQTSAVVPRTLNPEWHASFDFCLRAEVKPVARLRVAVYDCLHADKLLVSTSIALASVEDEVNVPYRLASHLKMPHAKAVVWLDLTWRPAPTIVLELWEKQRLSQHGQWTTQCLETADGYPFESMDGYVSAPIAANALSLSWSFGFNKDIVGGVHSLSDDAVHAIFYTSGHMGVIYNYAHRTQRILQGHCNPISCCVVSEDKRWIVTADRGPDSMLVVWDATTGNPIKTLFSPHVNGLWEWTVARDDALYTAAVATEDVQTCVRFNTYDIREIVTNGAQRVIFWNWVHHQLQFYSPPLSQKDFKQAIGAFTQSIFVPDSSQAITATEDGDLILWDSSLVKSGDVLVHADKKAVKIVRMTGLDAHKPVAIRYLTDMDGYLVVGAADGAVRFYDFDFRLVAWFEDLCAGPVNSVSFANTETATESVPTDAFRVPEFIVATSNAFILGITPSIHEEFDVEKRRGTLLMQGIAAEIRGLATHPSATEVAISCASGVLQLWDYVSKRLLMVRHFDEDKFRPQTLAYDPLGRYMLVGFANGAIKLLHVSTLADLHMLRHSKSAILDIKVAPDSSFIAAIDADNYVLLWRNKGMEAEEISPTMDPTDQWVYIGRCRSHAKPITGLEFGLSDQQALLVTVGEDRMLVEYSLSRSSVLDGIVLTAPPQKIEQSAVPTACFWHPDMPGVHEDLIVIANDEYKFKGWNANNKTCRRTTLNPTYGGPLNRILPIPVAKTKSERYCAYSTHDKVVGVIKLPLDGNPHKSMGLIAHAGHISNVAMTCDGRYLITAGGKDLILNMWEVTPSALDAMEAAGGVGVEPFGSLIEGGLHGAFYNEIVDYFYFAQLRTQGEASTAARNITQEIPLAEIPHVMRALGYYPTELEIQNMCSEVKYSRFTETTKTVDAIGLVDFVKLYVNHRPVFGIGKAHIEAAFATIGQKRSPSLKWPDLKHKLLTLGEKMTEDELNACLSALVGDDVEHWDAMTTFTSSTFADSVLGFEDYDAFATASEIM</sequence>
<dbReference type="RefSeq" id="XP_012194554.1">
    <property type="nucleotide sequence ID" value="XM_012339164.1"/>
</dbReference>
<proteinExistence type="predicted"/>
<dbReference type="Proteomes" id="UP000030745">
    <property type="component" value="Unassembled WGS sequence"/>
</dbReference>
<dbReference type="Pfam" id="PF00400">
    <property type="entry name" value="WD40"/>
    <property type="match status" value="1"/>
</dbReference>
<dbReference type="OrthoDB" id="4899631at2759"/>
<dbReference type="InterPro" id="IPR001680">
    <property type="entry name" value="WD40_rpt"/>
</dbReference>
<evidence type="ECO:0000256" key="4">
    <source>
        <dbReference type="ARBA" id="ARBA00023273"/>
    </source>
</evidence>
<dbReference type="OMA" id="YYAQIRA"/>
<reference evidence="7 8" key="1">
    <citation type="journal article" date="2013" name="PLoS Genet.">
        <title>Distinctive expansion of potential virulence genes in the genome of the oomycete fish pathogen Saprolegnia parasitica.</title>
        <authorList>
            <person name="Jiang R.H."/>
            <person name="de Bruijn I."/>
            <person name="Haas B.J."/>
            <person name="Belmonte R."/>
            <person name="Lobach L."/>
            <person name="Christie J."/>
            <person name="van den Ackerveken G."/>
            <person name="Bottin A."/>
            <person name="Bulone V."/>
            <person name="Diaz-Moreno S.M."/>
            <person name="Dumas B."/>
            <person name="Fan L."/>
            <person name="Gaulin E."/>
            <person name="Govers F."/>
            <person name="Grenville-Briggs L.J."/>
            <person name="Horner N.R."/>
            <person name="Levin J.Z."/>
            <person name="Mammella M."/>
            <person name="Meijer H.J."/>
            <person name="Morris P."/>
            <person name="Nusbaum C."/>
            <person name="Oome S."/>
            <person name="Phillips A.J."/>
            <person name="van Rooyen D."/>
            <person name="Rzeszutek E."/>
            <person name="Saraiva M."/>
            <person name="Secombes C.J."/>
            <person name="Seidl M.F."/>
            <person name="Snel B."/>
            <person name="Stassen J.H."/>
            <person name="Sykes S."/>
            <person name="Tripathy S."/>
            <person name="van den Berg H."/>
            <person name="Vega-Arreguin J.C."/>
            <person name="Wawra S."/>
            <person name="Young S.K."/>
            <person name="Zeng Q."/>
            <person name="Dieguez-Uribeondo J."/>
            <person name="Russ C."/>
            <person name="Tyler B.M."/>
            <person name="van West P."/>
        </authorList>
    </citation>
    <scope>NUCLEOTIDE SEQUENCE [LARGE SCALE GENOMIC DNA]</scope>
    <source>
        <strain evidence="7 8">CBS 223.65</strain>
    </source>
</reference>
<evidence type="ECO:0000313" key="8">
    <source>
        <dbReference type="Proteomes" id="UP000030745"/>
    </source>
</evidence>
<dbReference type="GO" id="GO:0031514">
    <property type="term" value="C:motile cilium"/>
    <property type="evidence" value="ECO:0007669"/>
    <property type="project" value="TreeGrafter"/>
</dbReference>
<dbReference type="GeneID" id="24123575"/>
<dbReference type="SUPFAM" id="SSF47473">
    <property type="entry name" value="EF-hand"/>
    <property type="match status" value="1"/>
</dbReference>
<dbReference type="KEGG" id="spar:SPRG_00953"/>
<keyword evidence="4" id="KW-0966">Cell projection</keyword>
<dbReference type="PROSITE" id="PS50004">
    <property type="entry name" value="C2"/>
    <property type="match status" value="1"/>
</dbReference>
<dbReference type="Gene3D" id="2.60.40.150">
    <property type="entry name" value="C2 domain"/>
    <property type="match status" value="1"/>
</dbReference>
<dbReference type="Pfam" id="PF00168">
    <property type="entry name" value="C2"/>
    <property type="match status" value="1"/>
</dbReference>
<dbReference type="InterPro" id="IPR000008">
    <property type="entry name" value="C2_dom"/>
</dbReference>
<evidence type="ECO:0000259" key="6">
    <source>
        <dbReference type="PROSITE" id="PS50004"/>
    </source>
</evidence>
<dbReference type="Gene3D" id="2.130.10.10">
    <property type="entry name" value="YVTN repeat-like/Quinoprotein amine dehydrogenase"/>
    <property type="match status" value="2"/>
</dbReference>
<dbReference type="STRING" id="695850.A0A067D054"/>
<feature type="domain" description="C2" evidence="6">
    <location>
        <begin position="1"/>
        <end position="109"/>
    </location>
</feature>